<reference evidence="2" key="1">
    <citation type="journal article" date="2010" name="Int. J. Syst. Evol. Microbiol.">
        <title>Porticoccus litoralis gen. nov., sp. nov., a gammaproteobacterium isolated from the Yellow Sea.</title>
        <authorList>
            <person name="Oh H.M."/>
            <person name="Kim H."/>
            <person name="Kim K.M."/>
            <person name="Min G.S."/>
            <person name="Cho J.C."/>
        </authorList>
    </citation>
    <scope>NUCLEOTIDE SEQUENCE</scope>
    <source>
        <strain evidence="2">DSM 25064</strain>
    </source>
</reference>
<feature type="transmembrane region" description="Helical" evidence="1">
    <location>
        <begin position="357"/>
        <end position="390"/>
    </location>
</feature>
<evidence type="ECO:0000256" key="1">
    <source>
        <dbReference type="SAM" id="Phobius"/>
    </source>
</evidence>
<keyword evidence="1" id="KW-0472">Membrane</keyword>
<evidence type="ECO:0000313" key="2">
    <source>
        <dbReference type="EMBL" id="MDP1521032.1"/>
    </source>
</evidence>
<feature type="transmembrane region" description="Helical" evidence="1">
    <location>
        <begin position="12"/>
        <end position="29"/>
    </location>
</feature>
<feature type="transmembrane region" description="Helical" evidence="1">
    <location>
        <begin position="225"/>
        <end position="247"/>
    </location>
</feature>
<feature type="transmembrane region" description="Helical" evidence="1">
    <location>
        <begin position="324"/>
        <end position="345"/>
    </location>
</feature>
<protein>
    <recommendedName>
        <fullName evidence="4">O-antigen ligase domain-containing protein</fullName>
    </recommendedName>
</protein>
<feature type="transmembrane region" description="Helical" evidence="1">
    <location>
        <begin position="114"/>
        <end position="137"/>
    </location>
</feature>
<proteinExistence type="predicted"/>
<dbReference type="Proteomes" id="UP001178354">
    <property type="component" value="Unassembled WGS sequence"/>
</dbReference>
<sequence length="422" mass="47855">MTKSKIGGPALVGFYYLFFAFIVASMVWVDGNTAFYVSIVPFLVTAAFLVVICFGSRRAINIRFLLICMVLVPLLFVGPLERHTLYIRLFALEFLLLFFLFTEFEVSLAAFSRCLNLSYVMYFALSFMDWLGFLPLVSEDSKNSFFISLGGFTIETLYGIGGSTADIDSYSGLVLIWNLFVNRGGRYRLVMIGLSAMAMLLTFRFTPVVALFVACFSYLFVRNRLLAMLALIMPALGFIAVLTILHFNPSAQPPLMPTGTSWYSLLWDATHARSSIWVGQVHYYLTEFRLGDFFLGPMDERMTVDFIDDDGRVHKDSYNPHNTYLALLFRSTILFAIIYALFLWAMSRRARHNTFPVIFFISIVAYTNASIMGLQNPAFLLVTMFLLMAVPRGHFREHFRHDFGGKAHELRTGSGIQGQALC</sequence>
<name>A0AAW8B570_9GAMM</name>
<feature type="transmembrane region" description="Helical" evidence="1">
    <location>
        <begin position="62"/>
        <end position="79"/>
    </location>
</feature>
<evidence type="ECO:0008006" key="4">
    <source>
        <dbReference type="Google" id="ProtNLM"/>
    </source>
</evidence>
<feature type="transmembrane region" description="Helical" evidence="1">
    <location>
        <begin position="192"/>
        <end position="219"/>
    </location>
</feature>
<dbReference type="AlphaFoldDB" id="A0AAW8B570"/>
<dbReference type="EMBL" id="JAUUUU010000004">
    <property type="protein sequence ID" value="MDP1521032.1"/>
    <property type="molecule type" value="Genomic_DNA"/>
</dbReference>
<comment type="caution">
    <text evidence="2">The sequence shown here is derived from an EMBL/GenBank/DDBJ whole genome shotgun (WGS) entry which is preliminary data.</text>
</comment>
<accession>A0AAW8B570</accession>
<keyword evidence="3" id="KW-1185">Reference proteome</keyword>
<evidence type="ECO:0000313" key="3">
    <source>
        <dbReference type="Proteomes" id="UP001178354"/>
    </source>
</evidence>
<dbReference type="RefSeq" id="WP_305170646.1">
    <property type="nucleotide sequence ID" value="NZ_JAUUUU010000004.1"/>
</dbReference>
<keyword evidence="1" id="KW-0812">Transmembrane</keyword>
<reference evidence="2" key="2">
    <citation type="submission" date="2023-08" db="EMBL/GenBank/DDBJ databases">
        <authorList>
            <person name="Luo J."/>
        </authorList>
    </citation>
    <scope>NUCLEOTIDE SEQUENCE</scope>
    <source>
        <strain evidence="2">DSM 25064</strain>
    </source>
</reference>
<keyword evidence="1" id="KW-1133">Transmembrane helix</keyword>
<feature type="transmembrane region" description="Helical" evidence="1">
    <location>
        <begin position="35"/>
        <end position="55"/>
    </location>
</feature>
<organism evidence="2 3">
    <name type="scientific">Porticoccus litoralis</name>
    <dbReference type="NCBI Taxonomy" id="434086"/>
    <lineage>
        <taxon>Bacteria</taxon>
        <taxon>Pseudomonadati</taxon>
        <taxon>Pseudomonadota</taxon>
        <taxon>Gammaproteobacteria</taxon>
        <taxon>Cellvibrionales</taxon>
        <taxon>Porticoccaceae</taxon>
        <taxon>Porticoccus</taxon>
    </lineage>
</organism>
<gene>
    <name evidence="2" type="ORF">Q8A57_08640</name>
</gene>
<feature type="transmembrane region" description="Helical" evidence="1">
    <location>
        <begin position="85"/>
        <end position="102"/>
    </location>
</feature>